<dbReference type="RefSeq" id="WP_231006246.1">
    <property type="nucleotide sequence ID" value="NZ_JAJNEC010000005.1"/>
</dbReference>
<dbReference type="Proteomes" id="UP001199816">
    <property type="component" value="Unassembled WGS sequence"/>
</dbReference>
<protein>
    <submittedName>
        <fullName evidence="1">Uncharacterized protein</fullName>
    </submittedName>
</protein>
<accession>A0ABS8PTL5</accession>
<evidence type="ECO:0000313" key="1">
    <source>
        <dbReference type="EMBL" id="MCD2424421.1"/>
    </source>
</evidence>
<name>A0ABS8PTL5_9BACT</name>
<gene>
    <name evidence="1" type="ORF">LQ567_16700</name>
</gene>
<comment type="caution">
    <text evidence="1">The sequence shown here is derived from an EMBL/GenBank/DDBJ whole genome shotgun (WGS) entry which is preliminary data.</text>
</comment>
<sequence>MFNYILSEIQNEILLNIDSVSEKGSLFRNTGILSFLHLTEKTSILKSTQSSLLKNSYDHGKGNKGEIVACLLQSCNLRQNENSNYLEDKINLLLTLKWSDLSEVNRYTFCLVHSIFEILPHVKDIESDLLLKMQLLYFLDATLNLCNTLEEYLIKDYDIFSDHENLCLAAQISKKAIEANFAKKQFKKVLNRFNLILESTILGIYTIVSDKNSNNSSSINLDHILNLFVKSYKCLLSTHSNAPKRLKEKFDFILRFFSSYNSIEHAKQEEIDSKICRTCSTIMNLLAIKASIRNKQEILHILQLQFDYIKHLLNDREQNNTAKNETKLDVLFSLAGLGMYLIHESKNKLVDNSIYIYN</sequence>
<dbReference type="EMBL" id="JAJNEC010000005">
    <property type="protein sequence ID" value="MCD2424421.1"/>
    <property type="molecule type" value="Genomic_DNA"/>
</dbReference>
<organism evidence="1 2">
    <name type="scientific">Niabella pedocola</name>
    <dbReference type="NCBI Taxonomy" id="1752077"/>
    <lineage>
        <taxon>Bacteria</taxon>
        <taxon>Pseudomonadati</taxon>
        <taxon>Bacteroidota</taxon>
        <taxon>Chitinophagia</taxon>
        <taxon>Chitinophagales</taxon>
        <taxon>Chitinophagaceae</taxon>
        <taxon>Niabella</taxon>
    </lineage>
</organism>
<keyword evidence="2" id="KW-1185">Reference proteome</keyword>
<evidence type="ECO:0000313" key="2">
    <source>
        <dbReference type="Proteomes" id="UP001199816"/>
    </source>
</evidence>
<proteinExistence type="predicted"/>
<reference evidence="1 2" key="1">
    <citation type="submission" date="2021-11" db="EMBL/GenBank/DDBJ databases">
        <title>Genomic of Niabella pedocola.</title>
        <authorList>
            <person name="Wu T."/>
        </authorList>
    </citation>
    <scope>NUCLEOTIDE SEQUENCE [LARGE SCALE GENOMIC DNA]</scope>
    <source>
        <strain evidence="1 2">JCM 31011</strain>
    </source>
</reference>